<protein>
    <submittedName>
        <fullName evidence="3">Spore gernimation protein GerPC</fullName>
    </submittedName>
</protein>
<dbReference type="PATRIC" id="fig|1441095.3.peg.673"/>
<evidence type="ECO:0000256" key="2">
    <source>
        <dbReference type="SAM" id="MobiDB-lite"/>
    </source>
</evidence>
<feature type="compositionally biased region" description="Polar residues" evidence="2">
    <location>
        <begin position="84"/>
        <end position="95"/>
    </location>
</feature>
<dbReference type="InterPro" id="IPR019673">
    <property type="entry name" value="Spore_germination_GerPC"/>
</dbReference>
<accession>A0A0M5JDL4</accession>
<organism evidence="3 4">
    <name type="scientific">Bacillus gobiensis</name>
    <dbReference type="NCBI Taxonomy" id="1441095"/>
    <lineage>
        <taxon>Bacteria</taxon>
        <taxon>Bacillati</taxon>
        <taxon>Bacillota</taxon>
        <taxon>Bacilli</taxon>
        <taxon>Bacillales</taxon>
        <taxon>Bacillaceae</taxon>
        <taxon>Bacillus</taxon>
    </lineage>
</organism>
<dbReference type="RefSeq" id="WP_053602421.1">
    <property type="nucleotide sequence ID" value="NZ_CP012600.1"/>
</dbReference>
<dbReference type="OrthoDB" id="2991331at2"/>
<feature type="coiled-coil region" evidence="1">
    <location>
        <begin position="20"/>
        <end position="47"/>
    </location>
</feature>
<reference evidence="3 4" key="2">
    <citation type="journal article" date="2016" name="Int. J. Syst. Evol. Microbiol.">
        <title>Bacillus gobiensis sp. nov., isolated from a soil sample.</title>
        <authorList>
            <person name="Liu B."/>
            <person name="Liu G.H."/>
            <person name="Cetin S."/>
            <person name="Schumann P."/>
            <person name="Pan Z.Z."/>
            <person name="Chen Q.Q."/>
        </authorList>
    </citation>
    <scope>NUCLEOTIDE SEQUENCE [LARGE SCALE GENOMIC DNA]</scope>
    <source>
        <strain evidence="3 4">FJAT-4402</strain>
    </source>
</reference>
<dbReference type="AlphaFoldDB" id="A0A0M5JDL4"/>
<proteinExistence type="predicted"/>
<keyword evidence="4" id="KW-1185">Reference proteome</keyword>
<dbReference type="Pfam" id="PF10737">
    <property type="entry name" value="GerPC"/>
    <property type="match status" value="1"/>
</dbReference>
<evidence type="ECO:0000313" key="3">
    <source>
        <dbReference type="EMBL" id="ALC80681.1"/>
    </source>
</evidence>
<evidence type="ECO:0000313" key="4">
    <source>
        <dbReference type="Proteomes" id="UP000067625"/>
    </source>
</evidence>
<gene>
    <name evidence="3" type="ORF">AM592_03075</name>
</gene>
<dbReference type="STRING" id="1441095.AM592_03075"/>
<name>A0A0M5JDL4_9BACI</name>
<dbReference type="EMBL" id="CP012600">
    <property type="protein sequence ID" value="ALC80681.1"/>
    <property type="molecule type" value="Genomic_DNA"/>
</dbReference>
<feature type="region of interest" description="Disordered" evidence="2">
    <location>
        <begin position="84"/>
        <end position="107"/>
    </location>
</feature>
<sequence length="217" mass="25394">MQQYPPNVNTPHQQNMQSYYQHQASKIEELEKKLADLQKQIDALQDRPNTKIDKIEYKFDQLKIEKLEGTLNIGLNPLDPNQVDNFEVSQNQPGSPQGPLYQQGMPPQQDMQLPVFQRSRQLVEMFLIEEAPLLIEQLEQRFNQRLDDANRLHIVNDIRKQMDSRIRYYLAHLKPSDNASPEQHADQIASHVKRDVSNAIEHFLRHIPDEMKGADHE</sequence>
<evidence type="ECO:0000256" key="1">
    <source>
        <dbReference type="SAM" id="Coils"/>
    </source>
</evidence>
<keyword evidence="1" id="KW-0175">Coiled coil</keyword>
<dbReference type="Proteomes" id="UP000067625">
    <property type="component" value="Chromosome"/>
</dbReference>
<reference evidence="4" key="1">
    <citation type="submission" date="2015-08" db="EMBL/GenBank/DDBJ databases">
        <title>Genome sequencing project for genomic taxonomy and phylogenomics of Bacillus-like bacteria.</title>
        <authorList>
            <person name="Liu B."/>
            <person name="Wang J."/>
            <person name="Zhu Y."/>
            <person name="Liu G."/>
            <person name="Chen Q."/>
            <person name="Chen Z."/>
            <person name="Lan J."/>
            <person name="Che J."/>
            <person name="Ge C."/>
            <person name="Shi H."/>
            <person name="Pan Z."/>
            <person name="Liu X."/>
        </authorList>
    </citation>
    <scope>NUCLEOTIDE SEQUENCE [LARGE SCALE GENOMIC DNA]</scope>
    <source>
        <strain evidence="4">FJAT-4402</strain>
    </source>
</reference>